<feature type="domain" description="ABC transmembrane type-1" evidence="9">
    <location>
        <begin position="69"/>
        <end position="275"/>
    </location>
</feature>
<dbReference type="GO" id="GO:0055085">
    <property type="term" value="P:transmembrane transport"/>
    <property type="evidence" value="ECO:0007669"/>
    <property type="project" value="InterPro"/>
</dbReference>
<accession>A0A916S2A7</accession>
<dbReference type="Pfam" id="PF00528">
    <property type="entry name" value="BPD_transp_1"/>
    <property type="match status" value="1"/>
</dbReference>
<name>A0A916S2A7_9HYPH</name>
<evidence type="ECO:0000256" key="2">
    <source>
        <dbReference type="ARBA" id="ARBA00007069"/>
    </source>
</evidence>
<feature type="transmembrane region" description="Helical" evidence="8">
    <location>
        <begin position="156"/>
        <end position="177"/>
    </location>
</feature>
<evidence type="ECO:0000256" key="6">
    <source>
        <dbReference type="ARBA" id="ARBA00022989"/>
    </source>
</evidence>
<protein>
    <submittedName>
        <fullName evidence="10">ABC transporter permease</fullName>
    </submittedName>
</protein>
<comment type="similarity">
    <text evidence="2">Belongs to the binding-protein-dependent transport system permease family. CysTW subfamily.</text>
</comment>
<dbReference type="PROSITE" id="PS50928">
    <property type="entry name" value="ABC_TM1"/>
    <property type="match status" value="1"/>
</dbReference>
<proteinExistence type="inferred from homology"/>
<feature type="transmembrane region" description="Helical" evidence="8">
    <location>
        <begin position="102"/>
        <end position="127"/>
    </location>
</feature>
<evidence type="ECO:0000256" key="7">
    <source>
        <dbReference type="ARBA" id="ARBA00023136"/>
    </source>
</evidence>
<evidence type="ECO:0000256" key="8">
    <source>
        <dbReference type="RuleBase" id="RU363032"/>
    </source>
</evidence>
<keyword evidence="4" id="KW-1003">Cell membrane</keyword>
<dbReference type="GO" id="GO:0005886">
    <property type="term" value="C:plasma membrane"/>
    <property type="evidence" value="ECO:0007669"/>
    <property type="project" value="UniProtKB-SubCell"/>
</dbReference>
<dbReference type="PANTHER" id="PTHR42929">
    <property type="entry name" value="INNER MEMBRANE ABC TRANSPORTER PERMEASE PROTEIN YDCU-RELATED-RELATED"/>
    <property type="match status" value="1"/>
</dbReference>
<keyword evidence="7 8" id="KW-0472">Membrane</keyword>
<gene>
    <name evidence="10" type="ORF">GCM10011385_36040</name>
</gene>
<dbReference type="AlphaFoldDB" id="A0A916S2A7"/>
<reference evidence="10" key="2">
    <citation type="submission" date="2020-09" db="EMBL/GenBank/DDBJ databases">
        <authorList>
            <person name="Sun Q."/>
            <person name="Zhou Y."/>
        </authorList>
    </citation>
    <scope>NUCLEOTIDE SEQUENCE</scope>
    <source>
        <strain evidence="10">CGMCC 1.15320</strain>
    </source>
</reference>
<dbReference type="Gene3D" id="1.10.3720.10">
    <property type="entry name" value="MetI-like"/>
    <property type="match status" value="1"/>
</dbReference>
<feature type="transmembrane region" description="Helical" evidence="8">
    <location>
        <begin position="21"/>
        <end position="47"/>
    </location>
</feature>
<dbReference type="SUPFAM" id="SSF161098">
    <property type="entry name" value="MetI-like"/>
    <property type="match status" value="1"/>
</dbReference>
<comment type="subcellular location">
    <subcellularLocation>
        <location evidence="1 8">Cell membrane</location>
        <topology evidence="1 8">Multi-pass membrane protein</topology>
    </subcellularLocation>
</comment>
<organism evidence="10 11">
    <name type="scientific">Nitratireductor aestuarii</name>
    <dbReference type="NCBI Taxonomy" id="1735103"/>
    <lineage>
        <taxon>Bacteria</taxon>
        <taxon>Pseudomonadati</taxon>
        <taxon>Pseudomonadota</taxon>
        <taxon>Alphaproteobacteria</taxon>
        <taxon>Hyphomicrobiales</taxon>
        <taxon>Phyllobacteriaceae</taxon>
        <taxon>Nitratireductor</taxon>
    </lineage>
</organism>
<evidence type="ECO:0000313" key="10">
    <source>
        <dbReference type="EMBL" id="GGA78690.1"/>
    </source>
</evidence>
<evidence type="ECO:0000256" key="3">
    <source>
        <dbReference type="ARBA" id="ARBA00022448"/>
    </source>
</evidence>
<evidence type="ECO:0000313" key="11">
    <source>
        <dbReference type="Proteomes" id="UP000636264"/>
    </source>
</evidence>
<dbReference type="InterPro" id="IPR000515">
    <property type="entry name" value="MetI-like"/>
</dbReference>
<dbReference type="PANTHER" id="PTHR42929:SF5">
    <property type="entry name" value="ABC TRANSPORTER PERMEASE PROTEIN"/>
    <property type="match status" value="1"/>
</dbReference>
<evidence type="ECO:0000256" key="5">
    <source>
        <dbReference type="ARBA" id="ARBA00022692"/>
    </source>
</evidence>
<keyword evidence="3 8" id="KW-0813">Transport</keyword>
<feature type="transmembrane region" description="Helical" evidence="8">
    <location>
        <begin position="75"/>
        <end position="95"/>
    </location>
</feature>
<dbReference type="EMBL" id="BMIF01000014">
    <property type="protein sequence ID" value="GGA78690.1"/>
    <property type="molecule type" value="Genomic_DNA"/>
</dbReference>
<dbReference type="Proteomes" id="UP000636264">
    <property type="component" value="Unassembled WGS sequence"/>
</dbReference>
<feature type="transmembrane region" description="Helical" evidence="8">
    <location>
        <begin position="254"/>
        <end position="275"/>
    </location>
</feature>
<dbReference type="RefSeq" id="WP_188722497.1">
    <property type="nucleotide sequence ID" value="NZ_BMIF01000014.1"/>
</dbReference>
<feature type="transmembrane region" description="Helical" evidence="8">
    <location>
        <begin position="206"/>
        <end position="233"/>
    </location>
</feature>
<keyword evidence="11" id="KW-1185">Reference proteome</keyword>
<comment type="caution">
    <text evidence="10">The sequence shown here is derived from an EMBL/GenBank/DDBJ whole genome shotgun (WGS) entry which is preliminary data.</text>
</comment>
<keyword evidence="6 8" id="KW-1133">Transmembrane helix</keyword>
<dbReference type="InterPro" id="IPR035906">
    <property type="entry name" value="MetI-like_sf"/>
</dbReference>
<dbReference type="CDD" id="cd06261">
    <property type="entry name" value="TM_PBP2"/>
    <property type="match status" value="1"/>
</dbReference>
<reference evidence="10" key="1">
    <citation type="journal article" date="2014" name="Int. J. Syst. Evol. Microbiol.">
        <title>Complete genome sequence of Corynebacterium casei LMG S-19264T (=DSM 44701T), isolated from a smear-ripened cheese.</title>
        <authorList>
            <consortium name="US DOE Joint Genome Institute (JGI-PGF)"/>
            <person name="Walter F."/>
            <person name="Albersmeier A."/>
            <person name="Kalinowski J."/>
            <person name="Ruckert C."/>
        </authorList>
    </citation>
    <scope>NUCLEOTIDE SEQUENCE</scope>
    <source>
        <strain evidence="10">CGMCC 1.15320</strain>
    </source>
</reference>
<evidence type="ECO:0000256" key="4">
    <source>
        <dbReference type="ARBA" id="ARBA00022475"/>
    </source>
</evidence>
<evidence type="ECO:0000259" key="9">
    <source>
        <dbReference type="PROSITE" id="PS50928"/>
    </source>
</evidence>
<sequence length="289" mass="31417">MSAAGFFEADGRRLSRGGIMLLMAPFFALILFAFLYPLLSLISISFLEPAPTLDNYQRVFENPVYARVLMRTLRIAVLVTLLSLALSFPVALAMAHARGPKAVFLAACVLLPFWSSVLVRTAAWAVLLQRNGLINQGLQAIGLTSEPLRLLYTQGAVVIAMTHVLMPFMVLPIYGALRNIPPDYGRAAAICGAGPLRAFWEVTLPIAMPGVIGGSILVFLTALGFFITPALLGSPQEMMIATLISQQMREILDWPFAAALVGVLTLFVTAVTLAFSRVFRFDRMMGGHT</sequence>
<evidence type="ECO:0000256" key="1">
    <source>
        <dbReference type="ARBA" id="ARBA00004651"/>
    </source>
</evidence>
<keyword evidence="5 8" id="KW-0812">Transmembrane</keyword>